<sequence>MSPTRIAIVGAGPVGLTLARLIHNKPNIEVVIFESDKSEDARKQGGTLDLHPGSGLSALEEAGLYDEFLKRARFDGEAVIFTDKNLVKYIEQPRLDEESSNGRPEIDRYLLREMLLNSVPSEVIRWGCHLRAIDENHNLIFDHGIESGFDLVVGADGAWSKIRKLVSDEKPHYSGTGGFNFTIPNAEETAPDCYQLTNRGSLYAYWDGKAIVSQQQGDGSLNVYAFAVRPEDWYNQATFDKNDIQAIRQATLEEFSGWDSRLLDFVRHAQDAVYRSLYMLPVGWSWKHRAGMTLIGDAAHAMTPFAGQGVNLGMEDALKLSQAIIKATNSPESDLTAAIKTFEEDLFVRAKSTAELTHDMMTWFLFTEGALRTTIEKVVIRMVSSDMRPPVSWVTYPLLVAGTYAYYFFFSTVSLSVIVKWCFHVLYTSVPYRILFHR</sequence>
<organism evidence="7 8">
    <name type="scientific">Penicillium alfredii</name>
    <dbReference type="NCBI Taxonomy" id="1506179"/>
    <lineage>
        <taxon>Eukaryota</taxon>
        <taxon>Fungi</taxon>
        <taxon>Dikarya</taxon>
        <taxon>Ascomycota</taxon>
        <taxon>Pezizomycotina</taxon>
        <taxon>Eurotiomycetes</taxon>
        <taxon>Eurotiomycetidae</taxon>
        <taxon>Eurotiales</taxon>
        <taxon>Aspergillaceae</taxon>
        <taxon>Penicillium</taxon>
    </lineage>
</organism>
<dbReference type="InterPro" id="IPR002938">
    <property type="entry name" value="FAD-bd"/>
</dbReference>
<dbReference type="Pfam" id="PF01494">
    <property type="entry name" value="FAD_binding_3"/>
    <property type="match status" value="1"/>
</dbReference>
<keyword evidence="3" id="KW-0560">Oxidoreductase</keyword>
<keyword evidence="2" id="KW-0274">FAD</keyword>
<dbReference type="PANTHER" id="PTHR46972:SF1">
    <property type="entry name" value="FAD DEPENDENT OXIDOREDUCTASE DOMAIN-CONTAINING PROTEIN"/>
    <property type="match status" value="1"/>
</dbReference>
<evidence type="ECO:0000259" key="6">
    <source>
        <dbReference type="Pfam" id="PF01494"/>
    </source>
</evidence>
<feature type="domain" description="FAD-binding" evidence="6">
    <location>
        <begin position="4"/>
        <end position="329"/>
    </location>
</feature>
<keyword evidence="5" id="KW-1133">Transmembrane helix</keyword>
<dbReference type="GO" id="GO:0004497">
    <property type="term" value="F:monooxygenase activity"/>
    <property type="evidence" value="ECO:0007669"/>
    <property type="project" value="UniProtKB-KW"/>
</dbReference>
<name>A0A9W9ELI3_9EURO</name>
<feature type="transmembrane region" description="Helical" evidence="5">
    <location>
        <begin position="404"/>
        <end position="427"/>
    </location>
</feature>
<evidence type="ECO:0000256" key="1">
    <source>
        <dbReference type="ARBA" id="ARBA00022630"/>
    </source>
</evidence>
<keyword evidence="1" id="KW-0285">Flavoprotein</keyword>
<accession>A0A9W9ELI3</accession>
<evidence type="ECO:0000256" key="3">
    <source>
        <dbReference type="ARBA" id="ARBA00023002"/>
    </source>
</evidence>
<evidence type="ECO:0000313" key="7">
    <source>
        <dbReference type="EMBL" id="KAJ5083929.1"/>
    </source>
</evidence>
<proteinExistence type="predicted"/>
<dbReference type="PRINTS" id="PR00420">
    <property type="entry name" value="RNGMNOXGNASE"/>
</dbReference>
<reference evidence="7" key="2">
    <citation type="journal article" date="2023" name="IMA Fungus">
        <title>Comparative genomic study of the Penicillium genus elucidates a diverse pangenome and 15 lateral gene transfer events.</title>
        <authorList>
            <person name="Petersen C."/>
            <person name="Sorensen T."/>
            <person name="Nielsen M.R."/>
            <person name="Sondergaard T.E."/>
            <person name="Sorensen J.L."/>
            <person name="Fitzpatrick D.A."/>
            <person name="Frisvad J.C."/>
            <person name="Nielsen K.L."/>
        </authorList>
    </citation>
    <scope>NUCLEOTIDE SEQUENCE</scope>
    <source>
        <strain evidence="7">IBT 34128</strain>
    </source>
</reference>
<dbReference type="SUPFAM" id="SSF51905">
    <property type="entry name" value="FAD/NAD(P)-binding domain"/>
    <property type="match status" value="1"/>
</dbReference>
<evidence type="ECO:0000256" key="2">
    <source>
        <dbReference type="ARBA" id="ARBA00022827"/>
    </source>
</evidence>
<keyword evidence="4" id="KW-0503">Monooxygenase</keyword>
<keyword evidence="8" id="KW-1185">Reference proteome</keyword>
<keyword evidence="5" id="KW-0472">Membrane</keyword>
<dbReference type="PANTHER" id="PTHR46972">
    <property type="entry name" value="MONOOXYGENASE ASQM-RELATED"/>
    <property type="match status" value="1"/>
</dbReference>
<dbReference type="AlphaFoldDB" id="A0A9W9ELI3"/>
<dbReference type="Proteomes" id="UP001141434">
    <property type="component" value="Unassembled WGS sequence"/>
</dbReference>
<reference evidence="7" key="1">
    <citation type="submission" date="2022-11" db="EMBL/GenBank/DDBJ databases">
        <authorList>
            <person name="Petersen C."/>
        </authorList>
    </citation>
    <scope>NUCLEOTIDE SEQUENCE</scope>
    <source>
        <strain evidence="7">IBT 34128</strain>
    </source>
</reference>
<dbReference type="GO" id="GO:0071949">
    <property type="term" value="F:FAD binding"/>
    <property type="evidence" value="ECO:0007669"/>
    <property type="project" value="InterPro"/>
</dbReference>
<dbReference type="RefSeq" id="XP_056507326.1">
    <property type="nucleotide sequence ID" value="XM_056659033.1"/>
</dbReference>
<evidence type="ECO:0000256" key="5">
    <source>
        <dbReference type="SAM" id="Phobius"/>
    </source>
</evidence>
<keyword evidence="5" id="KW-0812">Transmembrane</keyword>
<dbReference type="OrthoDB" id="655030at2759"/>
<gene>
    <name evidence="7" type="ORF">NUU61_008508</name>
</gene>
<protein>
    <recommendedName>
        <fullName evidence="6">FAD-binding domain-containing protein</fullName>
    </recommendedName>
</protein>
<dbReference type="EMBL" id="JAPMSZ010000011">
    <property type="protein sequence ID" value="KAJ5083929.1"/>
    <property type="molecule type" value="Genomic_DNA"/>
</dbReference>
<dbReference type="InterPro" id="IPR036188">
    <property type="entry name" value="FAD/NAD-bd_sf"/>
</dbReference>
<dbReference type="Gene3D" id="3.50.50.60">
    <property type="entry name" value="FAD/NAD(P)-binding domain"/>
    <property type="match status" value="1"/>
</dbReference>
<evidence type="ECO:0000256" key="4">
    <source>
        <dbReference type="ARBA" id="ARBA00023033"/>
    </source>
</evidence>
<dbReference type="GeneID" id="81398202"/>
<evidence type="ECO:0000313" key="8">
    <source>
        <dbReference type="Proteomes" id="UP001141434"/>
    </source>
</evidence>
<comment type="caution">
    <text evidence="7">The sequence shown here is derived from an EMBL/GenBank/DDBJ whole genome shotgun (WGS) entry which is preliminary data.</text>
</comment>